<dbReference type="EMBL" id="JAEUBE010000295">
    <property type="protein sequence ID" value="KAH3665489.1"/>
    <property type="molecule type" value="Genomic_DNA"/>
</dbReference>
<sequence>MPKFRPRVESSNGHRLSRNTAVQSPHDGSSPAQSAAKSPAATTDCQIVPTSAPNPSSRTLRSQMRCSPQRRAAVPVRAQTDSGPLWQTPHGPGPTAPRSAV</sequence>
<dbReference type="RefSeq" id="XP_046060693.1">
    <property type="nucleotide sequence ID" value="XM_046204672.1"/>
</dbReference>
<comment type="caution">
    <text evidence="2">The sequence shown here is derived from an EMBL/GenBank/DDBJ whole genome shotgun (WGS) entry which is preliminary data.</text>
</comment>
<evidence type="ECO:0000256" key="1">
    <source>
        <dbReference type="SAM" id="MobiDB-lite"/>
    </source>
</evidence>
<feature type="region of interest" description="Disordered" evidence="1">
    <location>
        <begin position="1"/>
        <end position="101"/>
    </location>
</feature>
<protein>
    <submittedName>
        <fullName evidence="2">Uncharacterized protein</fullName>
    </submittedName>
</protein>
<evidence type="ECO:0000313" key="3">
    <source>
        <dbReference type="Proteomes" id="UP000769157"/>
    </source>
</evidence>
<feature type="compositionally biased region" description="Low complexity" evidence="1">
    <location>
        <begin position="29"/>
        <end position="41"/>
    </location>
</feature>
<organism evidence="2 3">
    <name type="scientific">Ogataea philodendri</name>
    <dbReference type="NCBI Taxonomy" id="1378263"/>
    <lineage>
        <taxon>Eukaryota</taxon>
        <taxon>Fungi</taxon>
        <taxon>Dikarya</taxon>
        <taxon>Ascomycota</taxon>
        <taxon>Saccharomycotina</taxon>
        <taxon>Pichiomycetes</taxon>
        <taxon>Pichiales</taxon>
        <taxon>Pichiaceae</taxon>
        <taxon>Ogataea</taxon>
    </lineage>
</organism>
<proteinExistence type="predicted"/>
<feature type="compositionally biased region" description="Polar residues" evidence="1">
    <location>
        <begin position="9"/>
        <end position="27"/>
    </location>
</feature>
<dbReference type="GeneID" id="70235640"/>
<feature type="compositionally biased region" description="Polar residues" evidence="1">
    <location>
        <begin position="43"/>
        <end position="66"/>
    </location>
</feature>
<keyword evidence="3" id="KW-1185">Reference proteome</keyword>
<dbReference type="Proteomes" id="UP000769157">
    <property type="component" value="Unassembled WGS sequence"/>
</dbReference>
<dbReference type="AlphaFoldDB" id="A0A9P8P6D3"/>
<name>A0A9P8P6D3_9ASCO</name>
<reference evidence="2" key="1">
    <citation type="journal article" date="2021" name="Open Biol.">
        <title>Shared evolutionary footprints suggest mitochondrial oxidative damage underlies multiple complex I losses in fungi.</title>
        <authorList>
            <person name="Schikora-Tamarit M.A."/>
            <person name="Marcet-Houben M."/>
            <person name="Nosek J."/>
            <person name="Gabaldon T."/>
        </authorList>
    </citation>
    <scope>NUCLEOTIDE SEQUENCE</scope>
    <source>
        <strain evidence="2">CBS6075</strain>
    </source>
</reference>
<accession>A0A9P8P6D3</accession>
<reference evidence="2" key="2">
    <citation type="submission" date="2021-01" db="EMBL/GenBank/DDBJ databases">
        <authorList>
            <person name="Schikora-Tamarit M.A."/>
        </authorList>
    </citation>
    <scope>NUCLEOTIDE SEQUENCE</scope>
    <source>
        <strain evidence="2">CBS6075</strain>
    </source>
</reference>
<evidence type="ECO:0000313" key="2">
    <source>
        <dbReference type="EMBL" id="KAH3665489.1"/>
    </source>
</evidence>
<gene>
    <name evidence="2" type="ORF">OGAPHI_003675</name>
</gene>